<name>A0A2A9NTZ4_9AGAR</name>
<dbReference type="OrthoDB" id="10069995at2759"/>
<dbReference type="GO" id="GO:0016829">
    <property type="term" value="F:lyase activity"/>
    <property type="evidence" value="ECO:0007669"/>
    <property type="project" value="UniProtKB-KW"/>
</dbReference>
<sequence length="480" mass="52191">MPLRPCLTLLLPLPGLLAFPVADADSPGRTVVMNPASPTTPSITSTSPSFSAISNNVFTNTLSISTSTASFTSSATSSAQSAAETTPIRQWRTPSQFSDLRAFNISKFPVGRQNLEIVNGLPDAAYTTEASDEWVENENDSLIQILYPAYSTSPSKRPQGGAEFYASPLDITNAHNVSLGYSVFFPADFDWVLAGKMPGLYGGHTGCSGGNVAKDCFSTRLMWRKGGIGELYLYAPKDKQTKAMCSDPQSVCDMTYGFSVGRGSFRWAAGGWTTVTQTVGLNTPGMQDGTFTLDVNGSRVIDRHDIFYRNAPPFVLADPPREDEKMSASSDSGSCEQDGEESSIPLFKTFLRQLWDGYFSPAWVYQDSKVEKCNRQGGLPNTDKYVSSRDIIIPIIITLSSPPPPPTPPSPSSTIARKTASPPTSTSRFPSEPLEIDYLYPPTGFVGLFFSTFFGGNGAQYATPRDQLTWFKDFQITYNS</sequence>
<feature type="region of interest" description="Disordered" evidence="1">
    <location>
        <begin position="398"/>
        <end position="429"/>
    </location>
</feature>
<keyword evidence="4" id="KW-0456">Lyase</keyword>
<accession>A0A2A9NTZ4</accession>
<dbReference type="InterPro" id="IPR048958">
    <property type="entry name" value="Polysacc_lyase_14"/>
</dbReference>
<dbReference type="EMBL" id="KZ301973">
    <property type="protein sequence ID" value="PFH53568.1"/>
    <property type="molecule type" value="Genomic_DNA"/>
</dbReference>
<dbReference type="STRING" id="703135.A0A2A9NTZ4"/>
<feature type="domain" description="Polysaccharide lyase 14" evidence="3">
    <location>
        <begin position="445"/>
        <end position="474"/>
    </location>
</feature>
<proteinExistence type="predicted"/>
<feature type="domain" description="Polysaccharide lyase 14" evidence="3">
    <location>
        <begin position="137"/>
        <end position="311"/>
    </location>
</feature>
<protein>
    <submittedName>
        <fullName evidence="4">Polysaccharide lyase family 14 protein</fullName>
    </submittedName>
</protein>
<organism evidence="4 5">
    <name type="scientific">Amanita thiersii Skay4041</name>
    <dbReference type="NCBI Taxonomy" id="703135"/>
    <lineage>
        <taxon>Eukaryota</taxon>
        <taxon>Fungi</taxon>
        <taxon>Dikarya</taxon>
        <taxon>Basidiomycota</taxon>
        <taxon>Agaricomycotina</taxon>
        <taxon>Agaricomycetes</taxon>
        <taxon>Agaricomycetidae</taxon>
        <taxon>Agaricales</taxon>
        <taxon>Pluteineae</taxon>
        <taxon>Amanitaceae</taxon>
        <taxon>Amanita</taxon>
    </lineage>
</organism>
<evidence type="ECO:0000256" key="1">
    <source>
        <dbReference type="SAM" id="MobiDB-lite"/>
    </source>
</evidence>
<evidence type="ECO:0000313" key="5">
    <source>
        <dbReference type="Proteomes" id="UP000242287"/>
    </source>
</evidence>
<dbReference type="Pfam" id="PF21294">
    <property type="entry name" value="Polysacc_lyase_14"/>
    <property type="match status" value="2"/>
</dbReference>
<dbReference type="Proteomes" id="UP000242287">
    <property type="component" value="Unassembled WGS sequence"/>
</dbReference>
<feature type="region of interest" description="Disordered" evidence="1">
    <location>
        <begin position="317"/>
        <end position="341"/>
    </location>
</feature>
<keyword evidence="5" id="KW-1185">Reference proteome</keyword>
<gene>
    <name evidence="4" type="ORF">AMATHDRAFT_1220</name>
</gene>
<dbReference type="AlphaFoldDB" id="A0A2A9NTZ4"/>
<feature type="compositionally biased region" description="Pro residues" evidence="1">
    <location>
        <begin position="401"/>
        <end position="411"/>
    </location>
</feature>
<reference evidence="4 5" key="1">
    <citation type="submission" date="2014-02" db="EMBL/GenBank/DDBJ databases">
        <title>Transposable element dynamics among asymbiotic and ectomycorrhizal Amanita fungi.</title>
        <authorList>
            <consortium name="DOE Joint Genome Institute"/>
            <person name="Hess J."/>
            <person name="Skrede I."/>
            <person name="Wolfe B."/>
            <person name="LaButti K."/>
            <person name="Ohm R.A."/>
            <person name="Grigoriev I.V."/>
            <person name="Pringle A."/>
        </authorList>
    </citation>
    <scope>NUCLEOTIDE SEQUENCE [LARGE SCALE GENOMIC DNA]</scope>
    <source>
        <strain evidence="4 5">SKay4041</strain>
    </source>
</reference>
<dbReference type="PANTHER" id="PTHR40124:SF1">
    <property type="entry name" value="DISAGGREGATASE RELATED REPEAT PROTEIN"/>
    <property type="match status" value="1"/>
</dbReference>
<dbReference type="PANTHER" id="PTHR40124">
    <property type="match status" value="1"/>
</dbReference>
<feature type="chain" id="PRO_5012292691" evidence="2">
    <location>
        <begin position="19"/>
        <end position="480"/>
    </location>
</feature>
<dbReference type="Gene3D" id="2.60.120.200">
    <property type="match status" value="2"/>
</dbReference>
<evidence type="ECO:0000259" key="3">
    <source>
        <dbReference type="Pfam" id="PF21294"/>
    </source>
</evidence>
<evidence type="ECO:0000256" key="2">
    <source>
        <dbReference type="SAM" id="SignalP"/>
    </source>
</evidence>
<evidence type="ECO:0000313" key="4">
    <source>
        <dbReference type="EMBL" id="PFH53568.1"/>
    </source>
</evidence>
<feature type="signal peptide" evidence="2">
    <location>
        <begin position="1"/>
        <end position="18"/>
    </location>
</feature>
<keyword evidence="2" id="KW-0732">Signal</keyword>